<dbReference type="SMART" id="SM01015">
    <property type="entry name" value="Arfaptin"/>
    <property type="match status" value="1"/>
</dbReference>
<evidence type="ECO:0000313" key="4">
    <source>
        <dbReference type="EMBL" id="PAV71457.1"/>
    </source>
</evidence>
<dbReference type="PROSITE" id="PS50870">
    <property type="entry name" value="AH"/>
    <property type="match status" value="1"/>
</dbReference>
<dbReference type="GO" id="GO:0005886">
    <property type="term" value="C:plasma membrane"/>
    <property type="evidence" value="ECO:0007669"/>
    <property type="project" value="GOC"/>
</dbReference>
<dbReference type="Gene3D" id="1.20.1270.60">
    <property type="entry name" value="Arfaptin homology (AH) domain/BAR domain"/>
    <property type="match status" value="1"/>
</dbReference>
<evidence type="ECO:0000259" key="3">
    <source>
        <dbReference type="PROSITE" id="PS50870"/>
    </source>
</evidence>
<dbReference type="GO" id="GO:0014069">
    <property type="term" value="C:postsynaptic density"/>
    <property type="evidence" value="ECO:0007669"/>
    <property type="project" value="TreeGrafter"/>
</dbReference>
<dbReference type="GO" id="GO:0008021">
    <property type="term" value="C:synaptic vesicle"/>
    <property type="evidence" value="ECO:0007669"/>
    <property type="project" value="TreeGrafter"/>
</dbReference>
<dbReference type="GO" id="GO:0002092">
    <property type="term" value="P:positive regulation of receptor internalization"/>
    <property type="evidence" value="ECO:0007669"/>
    <property type="project" value="TreeGrafter"/>
</dbReference>
<feature type="domain" description="AH" evidence="3">
    <location>
        <begin position="1"/>
        <end position="130"/>
    </location>
</feature>
<dbReference type="Proteomes" id="UP000218231">
    <property type="component" value="Unassembled WGS sequence"/>
</dbReference>
<dbReference type="GO" id="GO:0006886">
    <property type="term" value="P:intracellular protein transport"/>
    <property type="evidence" value="ECO:0007669"/>
    <property type="project" value="TreeGrafter"/>
</dbReference>
<dbReference type="OrthoDB" id="5917245at2759"/>
<dbReference type="GO" id="GO:0005080">
    <property type="term" value="F:protein kinase C binding"/>
    <property type="evidence" value="ECO:0007669"/>
    <property type="project" value="TreeGrafter"/>
</dbReference>
<proteinExistence type="predicted"/>
<dbReference type="GO" id="GO:0034315">
    <property type="term" value="P:regulation of Arp2/3 complex-mediated actin nucleation"/>
    <property type="evidence" value="ECO:0007669"/>
    <property type="project" value="TreeGrafter"/>
</dbReference>
<keyword evidence="1" id="KW-0175">Coiled coil</keyword>
<comment type="caution">
    <text evidence="4">The sequence shown here is derived from an EMBL/GenBank/DDBJ whole genome shotgun (WGS) entry which is preliminary data.</text>
</comment>
<dbReference type="InterPro" id="IPR010504">
    <property type="entry name" value="AH_dom"/>
</dbReference>
<accession>A0A2A2KC11</accession>
<dbReference type="InterPro" id="IPR030798">
    <property type="entry name" value="Arfaptin_fam"/>
</dbReference>
<dbReference type="GO" id="GO:0098842">
    <property type="term" value="C:postsynaptic early endosome"/>
    <property type="evidence" value="ECO:0007669"/>
    <property type="project" value="TreeGrafter"/>
</dbReference>
<dbReference type="GO" id="GO:0097062">
    <property type="term" value="P:dendritic spine maintenance"/>
    <property type="evidence" value="ECO:0007669"/>
    <property type="project" value="TreeGrafter"/>
</dbReference>
<dbReference type="STRING" id="2018661.A0A2A2KC11"/>
<gene>
    <name evidence="4" type="ORF">WR25_22821</name>
</gene>
<dbReference type="InterPro" id="IPR027267">
    <property type="entry name" value="AH/BAR_dom_sf"/>
</dbReference>
<sequence>MSSMLADLATYSEHVIPDTEATLKKYLDVKYEYLSYCLKLKEMDDEEAEVHQLNENLYRVESGNYEYRLMLRCRQASRQKFVKMRHDVMVKIELLDQKHVRDIAGHLTRYAEAMRDCQKACEEAMSKPANSQIEIDVSTLTLRESESKERRRSAENTIDEAQEAVDLIDVQGSEAPTTNTTSDLLDLDNERSENDKSLINFDFE</sequence>
<feature type="region of interest" description="Disordered" evidence="2">
    <location>
        <begin position="172"/>
        <end position="191"/>
    </location>
</feature>
<feature type="coiled-coil region" evidence="1">
    <location>
        <begin position="144"/>
        <end position="171"/>
    </location>
</feature>
<keyword evidence="5" id="KW-1185">Reference proteome</keyword>
<dbReference type="Pfam" id="PF06456">
    <property type="entry name" value="Arfaptin"/>
    <property type="match status" value="1"/>
</dbReference>
<reference evidence="4 5" key="1">
    <citation type="journal article" date="2017" name="Curr. Biol.">
        <title>Genome architecture and evolution of a unichromosomal asexual nematode.</title>
        <authorList>
            <person name="Fradin H."/>
            <person name="Zegar C."/>
            <person name="Gutwein M."/>
            <person name="Lucas J."/>
            <person name="Kovtun M."/>
            <person name="Corcoran D."/>
            <person name="Baugh L.R."/>
            <person name="Kiontke K."/>
            <person name="Gunsalus K."/>
            <person name="Fitch D.H."/>
            <person name="Piano F."/>
        </authorList>
    </citation>
    <scope>NUCLEOTIDE SEQUENCE [LARGE SCALE GENOMIC DNA]</scope>
    <source>
        <strain evidence="4">PF1309</strain>
    </source>
</reference>
<evidence type="ECO:0000313" key="5">
    <source>
        <dbReference type="Proteomes" id="UP000218231"/>
    </source>
</evidence>
<dbReference type="PANTHER" id="PTHR12141:SF1">
    <property type="entry name" value="PRKCA-BINDING PROTEIN"/>
    <property type="match status" value="1"/>
</dbReference>
<dbReference type="GO" id="GO:0043005">
    <property type="term" value="C:neuron projection"/>
    <property type="evidence" value="ECO:0007669"/>
    <property type="project" value="TreeGrafter"/>
</dbReference>
<organism evidence="4 5">
    <name type="scientific">Diploscapter pachys</name>
    <dbReference type="NCBI Taxonomy" id="2018661"/>
    <lineage>
        <taxon>Eukaryota</taxon>
        <taxon>Metazoa</taxon>
        <taxon>Ecdysozoa</taxon>
        <taxon>Nematoda</taxon>
        <taxon>Chromadorea</taxon>
        <taxon>Rhabditida</taxon>
        <taxon>Rhabditina</taxon>
        <taxon>Rhabditomorpha</taxon>
        <taxon>Rhabditoidea</taxon>
        <taxon>Rhabditidae</taxon>
        <taxon>Diploscapter</taxon>
    </lineage>
</organism>
<name>A0A2A2KC11_9BILA</name>
<evidence type="ECO:0000256" key="2">
    <source>
        <dbReference type="SAM" id="MobiDB-lite"/>
    </source>
</evidence>
<dbReference type="GO" id="GO:0005543">
    <property type="term" value="F:phospholipid binding"/>
    <property type="evidence" value="ECO:0007669"/>
    <property type="project" value="TreeGrafter"/>
</dbReference>
<dbReference type="AlphaFoldDB" id="A0A2A2KC11"/>
<dbReference type="GO" id="GO:0032588">
    <property type="term" value="C:trans-Golgi network membrane"/>
    <property type="evidence" value="ECO:0007669"/>
    <property type="project" value="TreeGrafter"/>
</dbReference>
<dbReference type="EMBL" id="LIAE01009017">
    <property type="protein sequence ID" value="PAV71457.1"/>
    <property type="molecule type" value="Genomic_DNA"/>
</dbReference>
<evidence type="ECO:0000256" key="1">
    <source>
        <dbReference type="SAM" id="Coils"/>
    </source>
</evidence>
<dbReference type="PANTHER" id="PTHR12141">
    <property type="entry name" value="ARFAPTIN-RELATED"/>
    <property type="match status" value="1"/>
</dbReference>
<dbReference type="SUPFAM" id="SSF103657">
    <property type="entry name" value="BAR/IMD domain-like"/>
    <property type="match status" value="1"/>
</dbReference>
<dbReference type="GO" id="GO:0043113">
    <property type="term" value="P:receptor clustering"/>
    <property type="evidence" value="ECO:0007669"/>
    <property type="project" value="TreeGrafter"/>
</dbReference>
<protein>
    <recommendedName>
        <fullName evidence="3">AH domain-containing protein</fullName>
    </recommendedName>
</protein>
<dbReference type="GO" id="GO:0019904">
    <property type="term" value="F:protein domain specific binding"/>
    <property type="evidence" value="ECO:0007669"/>
    <property type="project" value="InterPro"/>
</dbReference>